<feature type="domain" description="Schlafen AlbA-2" evidence="1">
    <location>
        <begin position="11"/>
        <end position="128"/>
    </location>
</feature>
<keyword evidence="2" id="KW-0547">Nucleotide-binding</keyword>
<dbReference type="PANTHER" id="PTHR30595">
    <property type="entry name" value="GLPR-RELATED TRANSCRIPTIONAL REPRESSOR"/>
    <property type="match status" value="1"/>
</dbReference>
<dbReference type="AlphaFoldDB" id="B3PH44"/>
<keyword evidence="2" id="KW-0347">Helicase</keyword>
<dbReference type="SUPFAM" id="SSF46785">
    <property type="entry name" value="Winged helix' DNA-binding domain"/>
    <property type="match status" value="1"/>
</dbReference>
<dbReference type="HOGENOM" id="CLU_024970_1_2_6"/>
<dbReference type="InterPro" id="IPR036390">
    <property type="entry name" value="WH_DNA-bd_sf"/>
</dbReference>
<dbReference type="Gene3D" id="3.30.565.60">
    <property type="match status" value="1"/>
</dbReference>
<dbReference type="InterPro" id="IPR038475">
    <property type="entry name" value="RecG_C_sf"/>
</dbReference>
<keyword evidence="2" id="KW-0067">ATP-binding</keyword>
<evidence type="ECO:0000313" key="3">
    <source>
        <dbReference type="Proteomes" id="UP000001036"/>
    </source>
</evidence>
<dbReference type="Proteomes" id="UP000001036">
    <property type="component" value="Chromosome"/>
</dbReference>
<dbReference type="STRING" id="498211.CJA_3639"/>
<dbReference type="GO" id="GO:0004386">
    <property type="term" value="F:helicase activity"/>
    <property type="evidence" value="ECO:0007669"/>
    <property type="project" value="UniProtKB-KW"/>
</dbReference>
<dbReference type="InterPro" id="IPR007421">
    <property type="entry name" value="Schlafen_AlbA_2_dom"/>
</dbReference>
<dbReference type="EMBL" id="CP000934">
    <property type="protein sequence ID" value="ACE84918.1"/>
    <property type="molecule type" value="Genomic_DNA"/>
</dbReference>
<keyword evidence="2" id="KW-0378">Hydrolase</keyword>
<gene>
    <name evidence="2" type="ordered locus">CJA_3639</name>
</gene>
<evidence type="ECO:0000259" key="1">
    <source>
        <dbReference type="Pfam" id="PF04326"/>
    </source>
</evidence>
<organism evidence="2 3">
    <name type="scientific">Cellvibrio japonicus (strain Ueda107)</name>
    <name type="common">Pseudomonas fluorescens subsp. cellulosa</name>
    <dbReference type="NCBI Taxonomy" id="498211"/>
    <lineage>
        <taxon>Bacteria</taxon>
        <taxon>Pseudomonadati</taxon>
        <taxon>Pseudomonadota</taxon>
        <taxon>Gammaproteobacteria</taxon>
        <taxon>Cellvibrionales</taxon>
        <taxon>Cellvibrionaceae</taxon>
        <taxon>Cellvibrio</taxon>
    </lineage>
</organism>
<dbReference type="Gene3D" id="1.10.10.10">
    <property type="entry name" value="Winged helix-like DNA-binding domain superfamily/Winged helix DNA-binding domain"/>
    <property type="match status" value="1"/>
</dbReference>
<dbReference type="InterPro" id="IPR038461">
    <property type="entry name" value="Schlafen_AlbA_2_dom_sf"/>
</dbReference>
<dbReference type="KEGG" id="cja:CJA_3639"/>
<sequence length="486" mass="55240">MTLWEQIQQGESKTLELKQQLPRRDQIAKTVIAFANTGGGKLIIGVDDDRQVVGIAEDDIFTLQDQIVSLIADGCHPTILPDIYTANLGGKLVLVVEVFRGNLLPYFLKHEGKVSGTYLRIGATNRPADREYILELERQKRNQSFDEETGYEQVLDELDLTPLEQRFSAQGKHLNPEKLQNLKLVHEEQGRLYPTHGLMILLGRYEHVITQCARFKGTDMSVFIDRKEYTGDLFSQLEQTEAFIKNHIHLRGEIKGLQRTDTYEIPTAALREALINAFVHRDYTNRGRDIKVGIYDDIVNIVSPGGFPSGITHTTLGEGRSEIRNRTIARVFKELGYIEQWGSGLQRIKNTCLQQGLKEPQVREAGDFVDVEFYRPELAEADAAATESDIKTPENVQNRTITTDCDRLRPITTDCDTLHPDETAILLYLLDHPKIDRKQALTLLNIKDTRAKALFNDLLDKSLIERHGQGRSTYYVLVKKVEGRDE</sequence>
<dbReference type="InterPro" id="IPR036388">
    <property type="entry name" value="WH-like_DNA-bd_sf"/>
</dbReference>
<dbReference type="Gene3D" id="3.30.950.30">
    <property type="entry name" value="Schlafen, AAA domain"/>
    <property type="match status" value="1"/>
</dbReference>
<dbReference type="RefSeq" id="WP_012489214.1">
    <property type="nucleotide sequence ID" value="NC_010995.1"/>
</dbReference>
<dbReference type="PANTHER" id="PTHR30595:SF6">
    <property type="entry name" value="SCHLAFEN ALBA-2 DOMAIN-CONTAINING PROTEIN"/>
    <property type="match status" value="1"/>
</dbReference>
<proteinExistence type="predicted"/>
<keyword evidence="3" id="KW-1185">Reference proteome</keyword>
<dbReference type="Pfam" id="PF13749">
    <property type="entry name" value="HATPase_c_4"/>
    <property type="match status" value="1"/>
</dbReference>
<protein>
    <submittedName>
        <fullName evidence="2">ATP-dependent DNA helicase</fullName>
    </submittedName>
</protein>
<evidence type="ECO:0000313" key="2">
    <source>
        <dbReference type="EMBL" id="ACE84918.1"/>
    </source>
</evidence>
<reference evidence="2 3" key="1">
    <citation type="journal article" date="2008" name="J. Bacteriol.">
        <title>Insights into plant cell wall degradation from the genome sequence of the soil bacterium Cellvibrio japonicus.</title>
        <authorList>
            <person name="Deboy R.T."/>
            <person name="Mongodin E.F."/>
            <person name="Fouts D.E."/>
            <person name="Tailford L.E."/>
            <person name="Khouri H."/>
            <person name="Emerson J.B."/>
            <person name="Mohamoud Y."/>
            <person name="Watkins K."/>
            <person name="Henrissat B."/>
            <person name="Gilbert H.J."/>
            <person name="Nelson K.E."/>
        </authorList>
    </citation>
    <scope>NUCLEOTIDE SEQUENCE [LARGE SCALE GENOMIC DNA]</scope>
    <source>
        <strain evidence="2 3">Ueda107</strain>
    </source>
</reference>
<dbReference type="Pfam" id="PF04326">
    <property type="entry name" value="SLFN_AlbA_2"/>
    <property type="match status" value="1"/>
</dbReference>
<dbReference type="OrthoDB" id="5715738at2"/>
<dbReference type="eggNOG" id="COG2865">
    <property type="taxonomic scope" value="Bacteria"/>
</dbReference>
<name>B3PH44_CELJU</name>
<accession>B3PH44</accession>